<name>A0ABP5ETH0_9MICO</name>
<proteinExistence type="predicted"/>
<dbReference type="SUPFAM" id="SSF46785">
    <property type="entry name" value="Winged helix' DNA-binding domain"/>
    <property type="match status" value="1"/>
</dbReference>
<dbReference type="EMBL" id="BAAANO010000015">
    <property type="protein sequence ID" value="GAA2007301.1"/>
    <property type="molecule type" value="Genomic_DNA"/>
</dbReference>
<evidence type="ECO:0000256" key="1">
    <source>
        <dbReference type="SAM" id="MobiDB-lite"/>
    </source>
</evidence>
<dbReference type="InterPro" id="IPR051534">
    <property type="entry name" value="CBASS_pafABC_assoc_protein"/>
</dbReference>
<dbReference type="InterPro" id="IPR019885">
    <property type="entry name" value="Tscrpt_reg_HTH_AsnC-type_CS"/>
</dbReference>
<evidence type="ECO:0000259" key="2">
    <source>
        <dbReference type="Pfam" id="PF08279"/>
    </source>
</evidence>
<reference evidence="6" key="1">
    <citation type="journal article" date="2019" name="Int. J. Syst. Evol. Microbiol.">
        <title>The Global Catalogue of Microorganisms (GCM) 10K type strain sequencing project: providing services to taxonomists for standard genome sequencing and annotation.</title>
        <authorList>
            <consortium name="The Broad Institute Genomics Platform"/>
            <consortium name="The Broad Institute Genome Sequencing Center for Infectious Disease"/>
            <person name="Wu L."/>
            <person name="Ma J."/>
        </authorList>
    </citation>
    <scope>NUCLEOTIDE SEQUENCE [LARGE SCALE GENOMIC DNA]</scope>
    <source>
        <strain evidence="6">JCM 14546</strain>
    </source>
</reference>
<dbReference type="PROSITE" id="PS52050">
    <property type="entry name" value="WYL"/>
    <property type="match status" value="1"/>
</dbReference>
<dbReference type="Gene3D" id="1.10.10.10">
    <property type="entry name" value="Winged helix-like DNA-binding domain superfamily/Winged helix DNA-binding domain"/>
    <property type="match status" value="1"/>
</dbReference>
<comment type="caution">
    <text evidence="5">The sequence shown here is derived from an EMBL/GenBank/DDBJ whole genome shotgun (WGS) entry which is preliminary data.</text>
</comment>
<dbReference type="InterPro" id="IPR026881">
    <property type="entry name" value="WYL_dom"/>
</dbReference>
<evidence type="ECO:0000259" key="4">
    <source>
        <dbReference type="Pfam" id="PF25583"/>
    </source>
</evidence>
<evidence type="ECO:0000313" key="6">
    <source>
        <dbReference type="Proteomes" id="UP001500755"/>
    </source>
</evidence>
<gene>
    <name evidence="5" type="ORF">GCM10009755_17000</name>
</gene>
<sequence length="338" mass="36811">MSLTGADVLALLAPGRMLTAGQIAARTGSTPRSVRRRIAALRDEGYRIDSARGAGGGYLMRGGSVLPPLQFSADEAFLVTLALRNLDTAGLRGEAGVQGGAESDGDDGDRFGDHPGSPAGSPADSALTKLRSVLPAALRSAIDRAEGAVLAVPGNEPEVPLGTLLALASAAQDRVLVDFGYRTRERETQRRVEPYRTVLFGGHWYLFAWDREREDWRTFRLDRMGGIRTTTLGFAPREHPDPVEQVRRGVTTEVYEHEVRVRVEAPANEVSARIPARAGTVRPLTADACEVSLSAEDPQWIAVRLLTLPRDFTVLEPESFTEVLEHLRTRLDRALGER</sequence>
<dbReference type="PROSITE" id="PS00519">
    <property type="entry name" value="HTH_ASNC_1"/>
    <property type="match status" value="1"/>
</dbReference>
<dbReference type="Pfam" id="PF08279">
    <property type="entry name" value="HTH_11"/>
    <property type="match status" value="1"/>
</dbReference>
<keyword evidence="6" id="KW-1185">Reference proteome</keyword>
<dbReference type="InterPro" id="IPR057727">
    <property type="entry name" value="WCX_dom"/>
</dbReference>
<feature type="domain" description="Helix-turn-helix type 11" evidence="2">
    <location>
        <begin position="9"/>
        <end position="58"/>
    </location>
</feature>
<accession>A0ABP5ETH0</accession>
<dbReference type="RefSeq" id="WP_344308768.1">
    <property type="nucleotide sequence ID" value="NZ_BAAANO010000015.1"/>
</dbReference>
<dbReference type="Pfam" id="PF13280">
    <property type="entry name" value="WYL"/>
    <property type="match status" value="1"/>
</dbReference>
<feature type="domain" description="WCX" evidence="4">
    <location>
        <begin position="257"/>
        <end position="322"/>
    </location>
</feature>
<dbReference type="InterPro" id="IPR036390">
    <property type="entry name" value="WH_DNA-bd_sf"/>
</dbReference>
<dbReference type="InterPro" id="IPR013196">
    <property type="entry name" value="HTH_11"/>
</dbReference>
<organism evidence="5 6">
    <name type="scientific">Brevibacterium samyangense</name>
    <dbReference type="NCBI Taxonomy" id="366888"/>
    <lineage>
        <taxon>Bacteria</taxon>
        <taxon>Bacillati</taxon>
        <taxon>Actinomycetota</taxon>
        <taxon>Actinomycetes</taxon>
        <taxon>Micrococcales</taxon>
        <taxon>Brevibacteriaceae</taxon>
        <taxon>Brevibacterium</taxon>
    </lineage>
</organism>
<dbReference type="PANTHER" id="PTHR34580">
    <property type="match status" value="1"/>
</dbReference>
<dbReference type="Proteomes" id="UP001500755">
    <property type="component" value="Unassembled WGS sequence"/>
</dbReference>
<dbReference type="Pfam" id="PF25583">
    <property type="entry name" value="WCX"/>
    <property type="match status" value="1"/>
</dbReference>
<evidence type="ECO:0000313" key="5">
    <source>
        <dbReference type="EMBL" id="GAA2007301.1"/>
    </source>
</evidence>
<dbReference type="PANTHER" id="PTHR34580:SF3">
    <property type="entry name" value="PROTEIN PAFB"/>
    <property type="match status" value="1"/>
</dbReference>
<evidence type="ECO:0000259" key="3">
    <source>
        <dbReference type="Pfam" id="PF13280"/>
    </source>
</evidence>
<feature type="region of interest" description="Disordered" evidence="1">
    <location>
        <begin position="93"/>
        <end position="125"/>
    </location>
</feature>
<dbReference type="InterPro" id="IPR036388">
    <property type="entry name" value="WH-like_DNA-bd_sf"/>
</dbReference>
<protein>
    <submittedName>
        <fullName evidence="5">YafY family protein</fullName>
    </submittedName>
</protein>
<feature type="domain" description="WYL" evidence="3">
    <location>
        <begin position="163"/>
        <end position="228"/>
    </location>
</feature>